<protein>
    <recommendedName>
        <fullName evidence="4">Prepilin-type N-terminal cleavage/methylation domain-containing protein</fullName>
    </recommendedName>
</protein>
<evidence type="ECO:0000313" key="2">
    <source>
        <dbReference type="EMBL" id="OGZ56834.1"/>
    </source>
</evidence>
<dbReference type="EMBL" id="MHNY01000002">
    <property type="protein sequence ID" value="OGZ56834.1"/>
    <property type="molecule type" value="Genomic_DNA"/>
</dbReference>
<comment type="caution">
    <text evidence="2">The sequence shown here is derived from an EMBL/GenBank/DDBJ whole genome shotgun (WGS) entry which is preliminary data.</text>
</comment>
<keyword evidence="1" id="KW-0812">Transmembrane</keyword>
<gene>
    <name evidence="2" type="ORF">A3H64_02430</name>
</gene>
<evidence type="ECO:0008006" key="4">
    <source>
        <dbReference type="Google" id="ProtNLM"/>
    </source>
</evidence>
<organism evidence="2 3">
    <name type="scientific">Candidatus Ryanbacteria bacterium RIFCSPLOWO2_02_FULL_45_11c</name>
    <dbReference type="NCBI Taxonomy" id="1802128"/>
    <lineage>
        <taxon>Bacteria</taxon>
        <taxon>Candidatus Ryaniibacteriota</taxon>
    </lineage>
</organism>
<proteinExistence type="predicted"/>
<dbReference type="STRING" id="1802128.A3H64_02430"/>
<sequence length="189" mass="20770">MRDPKNIKKKWIPDQVRNDTSISMKLHANNKKGFTVIEILIYASLLALLIVLMANAVASLSHIIGEAKTERTLRSSAEAALERITREVRFAETVNVGLSTLNTNPGTLVLTSIDPFTETAQTITISVDGDLVTIQKNAGPVEYLTSDKTTVTSLIFRRIVNGTASESIRAELTVGGENFYTTTVLRRSY</sequence>
<dbReference type="AlphaFoldDB" id="A0A1G2H2Y0"/>
<accession>A0A1G2H2Y0</accession>
<reference evidence="2 3" key="1">
    <citation type="journal article" date="2016" name="Nat. Commun.">
        <title>Thousands of microbial genomes shed light on interconnected biogeochemical processes in an aquifer system.</title>
        <authorList>
            <person name="Anantharaman K."/>
            <person name="Brown C.T."/>
            <person name="Hug L.A."/>
            <person name="Sharon I."/>
            <person name="Castelle C.J."/>
            <person name="Probst A.J."/>
            <person name="Thomas B.C."/>
            <person name="Singh A."/>
            <person name="Wilkins M.J."/>
            <person name="Karaoz U."/>
            <person name="Brodie E.L."/>
            <person name="Williams K.H."/>
            <person name="Hubbard S.S."/>
            <person name="Banfield J.F."/>
        </authorList>
    </citation>
    <scope>NUCLEOTIDE SEQUENCE [LARGE SCALE GENOMIC DNA]</scope>
</reference>
<dbReference type="Proteomes" id="UP000178186">
    <property type="component" value="Unassembled WGS sequence"/>
</dbReference>
<feature type="transmembrane region" description="Helical" evidence="1">
    <location>
        <begin position="33"/>
        <end position="54"/>
    </location>
</feature>
<evidence type="ECO:0000313" key="3">
    <source>
        <dbReference type="Proteomes" id="UP000178186"/>
    </source>
</evidence>
<evidence type="ECO:0000256" key="1">
    <source>
        <dbReference type="SAM" id="Phobius"/>
    </source>
</evidence>
<name>A0A1G2H2Y0_9BACT</name>
<keyword evidence="1" id="KW-0472">Membrane</keyword>
<keyword evidence="1" id="KW-1133">Transmembrane helix</keyword>